<accession>A0A1J1IRS1</accession>
<sequence>MGNLEKGKSVVMIGKEKNSTQSVNHSAQNETSNHQPVDKMMVKWIRDLFTKFMISTSSEMKYFNLTRHRKME</sequence>
<protein>
    <submittedName>
        <fullName evidence="1">CLUMA_CG014796, isoform A</fullName>
    </submittedName>
</protein>
<name>A0A1J1IRS1_9DIPT</name>
<gene>
    <name evidence="1" type="ORF">CLUMA_CG014796</name>
</gene>
<dbReference type="AlphaFoldDB" id="A0A1J1IRS1"/>
<evidence type="ECO:0000313" key="1">
    <source>
        <dbReference type="EMBL" id="CRL01217.1"/>
    </source>
</evidence>
<keyword evidence="2" id="KW-1185">Reference proteome</keyword>
<evidence type="ECO:0000313" key="2">
    <source>
        <dbReference type="Proteomes" id="UP000183832"/>
    </source>
</evidence>
<dbReference type="Proteomes" id="UP000183832">
    <property type="component" value="Unassembled WGS sequence"/>
</dbReference>
<dbReference type="EMBL" id="CVRI01000055">
    <property type="protein sequence ID" value="CRL01217.1"/>
    <property type="molecule type" value="Genomic_DNA"/>
</dbReference>
<proteinExistence type="predicted"/>
<reference evidence="1 2" key="1">
    <citation type="submission" date="2015-04" db="EMBL/GenBank/DDBJ databases">
        <authorList>
            <person name="Syromyatnikov M.Y."/>
            <person name="Popov V.N."/>
        </authorList>
    </citation>
    <scope>NUCLEOTIDE SEQUENCE [LARGE SCALE GENOMIC DNA]</scope>
</reference>
<organism evidence="1 2">
    <name type="scientific">Clunio marinus</name>
    <dbReference type="NCBI Taxonomy" id="568069"/>
    <lineage>
        <taxon>Eukaryota</taxon>
        <taxon>Metazoa</taxon>
        <taxon>Ecdysozoa</taxon>
        <taxon>Arthropoda</taxon>
        <taxon>Hexapoda</taxon>
        <taxon>Insecta</taxon>
        <taxon>Pterygota</taxon>
        <taxon>Neoptera</taxon>
        <taxon>Endopterygota</taxon>
        <taxon>Diptera</taxon>
        <taxon>Nematocera</taxon>
        <taxon>Chironomoidea</taxon>
        <taxon>Chironomidae</taxon>
        <taxon>Clunio</taxon>
    </lineage>
</organism>